<dbReference type="EMBL" id="RCHS01000726">
    <property type="protein sequence ID" value="RMX57152.1"/>
    <property type="molecule type" value="Genomic_DNA"/>
</dbReference>
<dbReference type="AlphaFoldDB" id="A0A3M6UU05"/>
<gene>
    <name evidence="1" type="ORF">pdam_00025214</name>
</gene>
<proteinExistence type="predicted"/>
<keyword evidence="2" id="KW-1185">Reference proteome</keyword>
<dbReference type="Proteomes" id="UP000275408">
    <property type="component" value="Unassembled WGS sequence"/>
</dbReference>
<protein>
    <submittedName>
        <fullName evidence="1">Uncharacterized protein</fullName>
    </submittedName>
</protein>
<reference evidence="1 2" key="1">
    <citation type="journal article" date="2018" name="Sci. Rep.">
        <title>Comparative analysis of the Pocillopora damicornis genome highlights role of immune system in coral evolution.</title>
        <authorList>
            <person name="Cunning R."/>
            <person name="Bay R.A."/>
            <person name="Gillette P."/>
            <person name="Baker A.C."/>
            <person name="Traylor-Knowles N."/>
        </authorList>
    </citation>
    <scope>NUCLEOTIDE SEQUENCE [LARGE SCALE GENOMIC DNA]</scope>
    <source>
        <strain evidence="1">RSMAS</strain>
        <tissue evidence="1">Whole animal</tissue>
    </source>
</reference>
<evidence type="ECO:0000313" key="1">
    <source>
        <dbReference type="EMBL" id="RMX57152.1"/>
    </source>
</evidence>
<accession>A0A3M6UU05</accession>
<comment type="caution">
    <text evidence="1">The sequence shown here is derived from an EMBL/GenBank/DDBJ whole genome shotgun (WGS) entry which is preliminary data.</text>
</comment>
<name>A0A3M6UU05_POCDA</name>
<organism evidence="1 2">
    <name type="scientific">Pocillopora damicornis</name>
    <name type="common">Cauliflower coral</name>
    <name type="synonym">Millepora damicornis</name>
    <dbReference type="NCBI Taxonomy" id="46731"/>
    <lineage>
        <taxon>Eukaryota</taxon>
        <taxon>Metazoa</taxon>
        <taxon>Cnidaria</taxon>
        <taxon>Anthozoa</taxon>
        <taxon>Hexacorallia</taxon>
        <taxon>Scleractinia</taxon>
        <taxon>Astrocoeniina</taxon>
        <taxon>Pocilloporidae</taxon>
        <taxon>Pocillopora</taxon>
    </lineage>
</organism>
<sequence length="87" mass="9974">MAWSGIIKNDTANCFIDVHCKLTFIINFHHQLSLFFPQTLQCCVIVLSLNFSSDANPNAHTYHFYLNGKSLGNSYFDAFNINVKKDR</sequence>
<evidence type="ECO:0000313" key="2">
    <source>
        <dbReference type="Proteomes" id="UP000275408"/>
    </source>
</evidence>